<dbReference type="Proteomes" id="UP001055811">
    <property type="component" value="Linkage Group LG01"/>
</dbReference>
<name>A0ACB9GZ94_CICIN</name>
<reference evidence="2" key="1">
    <citation type="journal article" date="2022" name="Mol. Ecol. Resour.">
        <title>The genomes of chicory, endive, great burdock and yacon provide insights into Asteraceae palaeo-polyploidization history and plant inulin production.</title>
        <authorList>
            <person name="Fan W."/>
            <person name="Wang S."/>
            <person name="Wang H."/>
            <person name="Wang A."/>
            <person name="Jiang F."/>
            <person name="Liu H."/>
            <person name="Zhao H."/>
            <person name="Xu D."/>
            <person name="Zhang Y."/>
        </authorList>
    </citation>
    <scope>NUCLEOTIDE SEQUENCE [LARGE SCALE GENOMIC DNA]</scope>
    <source>
        <strain evidence="2">cv. Punajuju</strain>
    </source>
</reference>
<keyword evidence="2" id="KW-1185">Reference proteome</keyword>
<evidence type="ECO:0000313" key="1">
    <source>
        <dbReference type="EMBL" id="KAI3788556.1"/>
    </source>
</evidence>
<organism evidence="1 2">
    <name type="scientific">Cichorium intybus</name>
    <name type="common">Chicory</name>
    <dbReference type="NCBI Taxonomy" id="13427"/>
    <lineage>
        <taxon>Eukaryota</taxon>
        <taxon>Viridiplantae</taxon>
        <taxon>Streptophyta</taxon>
        <taxon>Embryophyta</taxon>
        <taxon>Tracheophyta</taxon>
        <taxon>Spermatophyta</taxon>
        <taxon>Magnoliopsida</taxon>
        <taxon>eudicotyledons</taxon>
        <taxon>Gunneridae</taxon>
        <taxon>Pentapetalae</taxon>
        <taxon>asterids</taxon>
        <taxon>campanulids</taxon>
        <taxon>Asterales</taxon>
        <taxon>Asteraceae</taxon>
        <taxon>Cichorioideae</taxon>
        <taxon>Cichorieae</taxon>
        <taxon>Cichoriinae</taxon>
        <taxon>Cichorium</taxon>
    </lineage>
</organism>
<comment type="caution">
    <text evidence="1">The sequence shown here is derived from an EMBL/GenBank/DDBJ whole genome shotgun (WGS) entry which is preliminary data.</text>
</comment>
<evidence type="ECO:0000313" key="2">
    <source>
        <dbReference type="Proteomes" id="UP001055811"/>
    </source>
</evidence>
<accession>A0ACB9GZ94</accession>
<protein>
    <submittedName>
        <fullName evidence="1">Uncharacterized protein</fullName>
    </submittedName>
</protein>
<dbReference type="EMBL" id="CM042009">
    <property type="protein sequence ID" value="KAI3788556.1"/>
    <property type="molecule type" value="Genomic_DNA"/>
</dbReference>
<sequence>MLGFVNLVEGDDGCPSVCAMIKLSLLSCFAPMDRRRAASIRRESLEKKSREAVIRVVACCTMSNKAFRFIPLQLQSVRINLLKRRRLS</sequence>
<proteinExistence type="predicted"/>
<reference evidence="1 2" key="2">
    <citation type="journal article" date="2022" name="Mol. Ecol. Resour.">
        <title>The genomes of chicory, endive, great burdock and yacon provide insights into Asteraceae paleo-polyploidization history and plant inulin production.</title>
        <authorList>
            <person name="Fan W."/>
            <person name="Wang S."/>
            <person name="Wang H."/>
            <person name="Wang A."/>
            <person name="Jiang F."/>
            <person name="Liu H."/>
            <person name="Zhao H."/>
            <person name="Xu D."/>
            <person name="Zhang Y."/>
        </authorList>
    </citation>
    <scope>NUCLEOTIDE SEQUENCE [LARGE SCALE GENOMIC DNA]</scope>
    <source>
        <strain evidence="2">cv. Punajuju</strain>
        <tissue evidence="1">Leaves</tissue>
    </source>
</reference>
<gene>
    <name evidence="1" type="ORF">L2E82_01326</name>
</gene>